<accession>X1I4Y4</accession>
<dbReference type="EMBL" id="BARU01042910">
    <property type="protein sequence ID" value="GAH76777.1"/>
    <property type="molecule type" value="Genomic_DNA"/>
</dbReference>
<feature type="non-terminal residue" evidence="1">
    <location>
        <position position="1"/>
    </location>
</feature>
<feature type="non-terminal residue" evidence="1">
    <location>
        <position position="200"/>
    </location>
</feature>
<evidence type="ECO:0000313" key="1">
    <source>
        <dbReference type="EMBL" id="GAH76777.1"/>
    </source>
</evidence>
<proteinExistence type="predicted"/>
<organism evidence="1">
    <name type="scientific">marine sediment metagenome</name>
    <dbReference type="NCBI Taxonomy" id="412755"/>
    <lineage>
        <taxon>unclassified sequences</taxon>
        <taxon>metagenomes</taxon>
        <taxon>ecological metagenomes</taxon>
    </lineage>
</organism>
<protein>
    <submittedName>
        <fullName evidence="1">Uncharacterized protein</fullName>
    </submittedName>
</protein>
<reference evidence="1" key="1">
    <citation type="journal article" date="2014" name="Front. Microbiol.">
        <title>High frequency of phylogenetically diverse reductive dehalogenase-homologous genes in deep subseafloor sedimentary metagenomes.</title>
        <authorList>
            <person name="Kawai M."/>
            <person name="Futagami T."/>
            <person name="Toyoda A."/>
            <person name="Takaki Y."/>
            <person name="Nishi S."/>
            <person name="Hori S."/>
            <person name="Arai W."/>
            <person name="Tsubouchi T."/>
            <person name="Morono Y."/>
            <person name="Uchiyama I."/>
            <person name="Ito T."/>
            <person name="Fujiyama A."/>
            <person name="Inagaki F."/>
            <person name="Takami H."/>
        </authorList>
    </citation>
    <scope>NUCLEOTIDE SEQUENCE</scope>
    <source>
        <strain evidence="1">Expedition CK06-06</strain>
    </source>
</reference>
<gene>
    <name evidence="1" type="ORF">S03H2_65819</name>
</gene>
<comment type="caution">
    <text evidence="1">The sequence shown here is derived from an EMBL/GenBank/DDBJ whole genome shotgun (WGS) entry which is preliminary data.</text>
</comment>
<dbReference type="AlphaFoldDB" id="X1I4Y4"/>
<sequence length="200" mass="23319">DFYLDGAFYGYEQFESNLYCHWQFLSLVLEKLKTVATNDKLKFLKLVEGFGERCSFTLLKIVLRGYNAKPDLYVEEGCELFSKKGILENVTSDESSDYELRALLKNIYSCFSQEQKEKINKLILSVFPKWEKDREKGQPSWVGRTKYRLLKTIPEEELLNYPVIKKQFLELEHKFGNYEEKPPRVSAAGFVGPPLPVTAY</sequence>
<name>X1I4Y4_9ZZZZ</name>